<evidence type="ECO:0000259" key="6">
    <source>
        <dbReference type="Pfam" id="PF01699"/>
    </source>
</evidence>
<evidence type="ECO:0000256" key="1">
    <source>
        <dbReference type="ARBA" id="ARBA00004141"/>
    </source>
</evidence>
<evidence type="ECO:0000313" key="8">
    <source>
        <dbReference type="Proteomes" id="UP000824145"/>
    </source>
</evidence>
<feature type="transmembrane region" description="Helical" evidence="5">
    <location>
        <begin position="259"/>
        <end position="278"/>
    </location>
</feature>
<keyword evidence="4 5" id="KW-0472">Membrane</keyword>
<name>A0A9D1MLY9_9FIRM</name>
<feature type="domain" description="Sodium/calcium exchanger membrane region" evidence="6">
    <location>
        <begin position="186"/>
        <end position="326"/>
    </location>
</feature>
<reference evidence="7" key="2">
    <citation type="journal article" date="2021" name="PeerJ">
        <title>Extensive microbial diversity within the chicken gut microbiome revealed by metagenomics and culture.</title>
        <authorList>
            <person name="Gilroy R."/>
            <person name="Ravi A."/>
            <person name="Getino M."/>
            <person name="Pursley I."/>
            <person name="Horton D.L."/>
            <person name="Alikhan N.F."/>
            <person name="Baker D."/>
            <person name="Gharbi K."/>
            <person name="Hall N."/>
            <person name="Watson M."/>
            <person name="Adriaenssens E.M."/>
            <person name="Foster-Nyarko E."/>
            <person name="Jarju S."/>
            <person name="Secka A."/>
            <person name="Antonio M."/>
            <person name="Oren A."/>
            <person name="Chaudhuri R.R."/>
            <person name="La Ragione R."/>
            <person name="Hildebrand F."/>
            <person name="Pallen M.J."/>
        </authorList>
    </citation>
    <scope>NUCLEOTIDE SEQUENCE</scope>
    <source>
        <strain evidence="7">9366</strain>
    </source>
</reference>
<accession>A0A9D1MLY9</accession>
<dbReference type="GO" id="GO:0005886">
    <property type="term" value="C:plasma membrane"/>
    <property type="evidence" value="ECO:0007669"/>
    <property type="project" value="TreeGrafter"/>
</dbReference>
<keyword evidence="3 5" id="KW-1133">Transmembrane helix</keyword>
<proteinExistence type="predicted"/>
<evidence type="ECO:0000313" key="7">
    <source>
        <dbReference type="EMBL" id="HIU62717.1"/>
    </source>
</evidence>
<feature type="transmembrane region" description="Helical" evidence="5">
    <location>
        <begin position="181"/>
        <end position="204"/>
    </location>
</feature>
<keyword evidence="2 5" id="KW-0812">Transmembrane</keyword>
<feature type="transmembrane region" description="Helical" evidence="5">
    <location>
        <begin position="86"/>
        <end position="107"/>
    </location>
</feature>
<reference evidence="7" key="1">
    <citation type="submission" date="2020-10" db="EMBL/GenBank/DDBJ databases">
        <authorList>
            <person name="Gilroy R."/>
        </authorList>
    </citation>
    <scope>NUCLEOTIDE SEQUENCE</scope>
    <source>
        <strain evidence="7">9366</strain>
    </source>
</reference>
<protein>
    <submittedName>
        <fullName evidence="7">Sodium:calcium antiporter</fullName>
    </submittedName>
</protein>
<evidence type="ECO:0000256" key="2">
    <source>
        <dbReference type="ARBA" id="ARBA00022692"/>
    </source>
</evidence>
<dbReference type="AlphaFoldDB" id="A0A9D1MLY9"/>
<dbReference type="Pfam" id="PF01699">
    <property type="entry name" value="Na_Ca_ex"/>
    <property type="match status" value="2"/>
</dbReference>
<dbReference type="PANTHER" id="PTHR10846:SF8">
    <property type="entry name" value="INNER MEMBRANE PROTEIN YRBG"/>
    <property type="match status" value="1"/>
</dbReference>
<dbReference type="GO" id="GO:0006874">
    <property type="term" value="P:intracellular calcium ion homeostasis"/>
    <property type="evidence" value="ECO:0007669"/>
    <property type="project" value="TreeGrafter"/>
</dbReference>
<evidence type="ECO:0000256" key="5">
    <source>
        <dbReference type="SAM" id="Phobius"/>
    </source>
</evidence>
<dbReference type="InterPro" id="IPR004481">
    <property type="entry name" value="K/Na/Ca-exchanger"/>
</dbReference>
<evidence type="ECO:0000256" key="4">
    <source>
        <dbReference type="ARBA" id="ARBA00023136"/>
    </source>
</evidence>
<feature type="transmembrane region" description="Helical" evidence="5">
    <location>
        <begin position="143"/>
        <end position="160"/>
    </location>
</feature>
<dbReference type="GO" id="GO:0005262">
    <property type="term" value="F:calcium channel activity"/>
    <property type="evidence" value="ECO:0007669"/>
    <property type="project" value="TreeGrafter"/>
</dbReference>
<organism evidence="7 8">
    <name type="scientific">Candidatus Caccalectryoclostridium excrementigallinarum</name>
    <dbReference type="NCBI Taxonomy" id="2840710"/>
    <lineage>
        <taxon>Bacteria</taxon>
        <taxon>Bacillati</taxon>
        <taxon>Bacillota</taxon>
        <taxon>Clostridia</taxon>
        <taxon>Christensenellales</taxon>
        <taxon>Christensenellaceae</taxon>
        <taxon>Christensenellaceae incertae sedis</taxon>
        <taxon>Candidatus Caccalectryoclostridium</taxon>
    </lineage>
</organism>
<dbReference type="Proteomes" id="UP000824145">
    <property type="component" value="Unassembled WGS sequence"/>
</dbReference>
<feature type="domain" description="Sodium/calcium exchanger membrane region" evidence="6">
    <location>
        <begin position="7"/>
        <end position="157"/>
    </location>
</feature>
<comment type="subcellular location">
    <subcellularLocation>
        <location evidence="1">Membrane</location>
        <topology evidence="1">Multi-pass membrane protein</topology>
    </subcellularLocation>
</comment>
<dbReference type="InterPro" id="IPR044880">
    <property type="entry name" value="NCX_ion-bd_dom_sf"/>
</dbReference>
<evidence type="ECO:0000256" key="3">
    <source>
        <dbReference type="ARBA" id="ARBA00022989"/>
    </source>
</evidence>
<feature type="transmembrane region" description="Helical" evidence="5">
    <location>
        <begin position="285"/>
        <end position="304"/>
    </location>
</feature>
<dbReference type="PANTHER" id="PTHR10846">
    <property type="entry name" value="SODIUM/POTASSIUM/CALCIUM EXCHANGER"/>
    <property type="match status" value="1"/>
</dbReference>
<dbReference type="InterPro" id="IPR004837">
    <property type="entry name" value="NaCa_Exmemb"/>
</dbReference>
<sequence length="328" mass="33732">MTVFLFVLALSAGLLLMAKGGDIFVDAAAKTARLLRVPPLLIGATIVSVGTTLPELLTSLTAMVRGVTSSSPEQLQAFTDVAVGNAVGSMVCNIGLIAAAGMLLCPYRAGGKAFAAKGLFLLALCAILPLFASSDGISRAEGIALLLFFLLFLAINIAEARRKPPLPQSDAPAGETLSAKARVFLALSLIFGAVFVAAGAIFTVESVSALCSRLGVPQRILSVTVVALGTSLPELVTAIVSARKGEGELSLGNILGANALNGTLILGLSACVAGGLALDDVTRRYTLFFALALTALLIFPVLLFRRTSRLQGLALAALYAAAMYFSCS</sequence>
<dbReference type="GO" id="GO:0008273">
    <property type="term" value="F:calcium, potassium:sodium antiporter activity"/>
    <property type="evidence" value="ECO:0007669"/>
    <property type="project" value="TreeGrafter"/>
</dbReference>
<gene>
    <name evidence="7" type="ORF">IAB07_02975</name>
</gene>
<comment type="caution">
    <text evidence="7">The sequence shown here is derived from an EMBL/GenBank/DDBJ whole genome shotgun (WGS) entry which is preliminary data.</text>
</comment>
<dbReference type="EMBL" id="DVNJ01000015">
    <property type="protein sequence ID" value="HIU62717.1"/>
    <property type="molecule type" value="Genomic_DNA"/>
</dbReference>
<dbReference type="Gene3D" id="1.20.1420.30">
    <property type="entry name" value="NCX, central ion-binding region"/>
    <property type="match status" value="1"/>
</dbReference>
<feature type="transmembrane region" description="Helical" evidence="5">
    <location>
        <begin position="114"/>
        <end position="131"/>
    </location>
</feature>